<dbReference type="Proteomes" id="UP001226762">
    <property type="component" value="Unassembled WGS sequence"/>
</dbReference>
<dbReference type="AlphaFoldDB" id="A0AAE3WFJ2"/>
<accession>A0AAE3WFJ2</accession>
<comment type="similarity">
    <text evidence="1">Belongs to the 'phage' integrase family.</text>
</comment>
<dbReference type="PROSITE" id="PS51898">
    <property type="entry name" value="TYR_RECOMBINASE"/>
    <property type="match status" value="1"/>
</dbReference>
<dbReference type="PANTHER" id="PTHR30349:SF41">
    <property type="entry name" value="INTEGRASE_RECOMBINASE PROTEIN MJ0367-RELATED"/>
    <property type="match status" value="1"/>
</dbReference>
<evidence type="ECO:0000256" key="4">
    <source>
        <dbReference type="ARBA" id="ARBA00023172"/>
    </source>
</evidence>
<dbReference type="InterPro" id="IPR010998">
    <property type="entry name" value="Integrase_recombinase_N"/>
</dbReference>
<dbReference type="EMBL" id="JANHAX010000009">
    <property type="protein sequence ID" value="MDQ2092326.1"/>
    <property type="molecule type" value="Genomic_DNA"/>
</dbReference>
<sequence length="494" mass="55800">MSQGTKTIRINERVRLDKRERSSKWQARVKLADGTWHRFSTKTEDQDKATEVAMKFFYTAEDRLKNNLPQSTRKFRRVAEFARDRMQAELDAGGGNIVFKDYITAIDKYLVPFFGNYDVANIDTKALIEFGKWRTQELGRKAHHSTINTHNTALNRVLDEAQERGWITHSIRPKPINDGTKTESRGSFTPEEYKTIYTGLRSWHKATSNEKTAATREVLRNYVLILANTGMRHGTEALNLKWSNLLWVNDGKDIYLGIYVDGKTGKRPLIARDRAIRPLERQIELNPQLTGMNLGEVIDAKIDDYVFKTRDGERAARANLSRNFESFLEANKLTHGADGKKRTLYSWRHFYATLDLQRGVSTHALSRQMGSGTGVIDRFYSKLSPFMNAAQHSGRADQALRDAVKADAKASDENTVVENTSANAVETPETTTLSAAEKAFDLFDAGKLSEPALLVALGVGRDGYELEEALRVRALSAFEEERLSEDGLIKVLDG</sequence>
<dbReference type="InterPro" id="IPR013762">
    <property type="entry name" value="Integrase-like_cat_sf"/>
</dbReference>
<dbReference type="InterPro" id="IPR050090">
    <property type="entry name" value="Tyrosine_recombinase_XerCD"/>
</dbReference>
<keyword evidence="2" id="KW-0229">DNA integration</keyword>
<dbReference type="SUPFAM" id="SSF56349">
    <property type="entry name" value="DNA breaking-rejoining enzymes"/>
    <property type="match status" value="1"/>
</dbReference>
<dbReference type="GO" id="GO:0003677">
    <property type="term" value="F:DNA binding"/>
    <property type="evidence" value="ECO:0007669"/>
    <property type="project" value="UniProtKB-KW"/>
</dbReference>
<name>A0AAE3WFJ2_9RHOB</name>
<dbReference type="Gene3D" id="1.10.443.10">
    <property type="entry name" value="Intergrase catalytic core"/>
    <property type="match status" value="1"/>
</dbReference>
<dbReference type="Gene3D" id="1.10.150.130">
    <property type="match status" value="1"/>
</dbReference>
<organism evidence="6 7">
    <name type="scientific">Marimonas arenosa</name>
    <dbReference type="NCBI Taxonomy" id="1795305"/>
    <lineage>
        <taxon>Bacteria</taxon>
        <taxon>Pseudomonadati</taxon>
        <taxon>Pseudomonadota</taxon>
        <taxon>Alphaproteobacteria</taxon>
        <taxon>Rhodobacterales</taxon>
        <taxon>Paracoccaceae</taxon>
        <taxon>Marimonas</taxon>
    </lineage>
</organism>
<reference evidence="6" key="1">
    <citation type="submission" date="2022-07" db="EMBL/GenBank/DDBJ databases">
        <authorList>
            <person name="Otstavnykh N."/>
            <person name="Isaeva M."/>
            <person name="Bystritskaya E."/>
        </authorList>
    </citation>
    <scope>NUCLEOTIDE SEQUENCE</scope>
    <source>
        <strain evidence="6">KCTC 52189</strain>
    </source>
</reference>
<dbReference type="GO" id="GO:0015074">
    <property type="term" value="P:DNA integration"/>
    <property type="evidence" value="ECO:0007669"/>
    <property type="project" value="UniProtKB-KW"/>
</dbReference>
<evidence type="ECO:0000256" key="3">
    <source>
        <dbReference type="ARBA" id="ARBA00023125"/>
    </source>
</evidence>
<keyword evidence="3" id="KW-0238">DNA-binding</keyword>
<dbReference type="RefSeq" id="WP_306737637.1">
    <property type="nucleotide sequence ID" value="NZ_JANHAX010000009.1"/>
</dbReference>
<comment type="caution">
    <text evidence="6">The sequence shown here is derived from an EMBL/GenBank/DDBJ whole genome shotgun (WGS) entry which is preliminary data.</text>
</comment>
<protein>
    <submittedName>
        <fullName evidence="6">Site-specific integrase</fullName>
    </submittedName>
</protein>
<gene>
    <name evidence="6" type="ORF">NO357_20665</name>
</gene>
<dbReference type="GO" id="GO:0006310">
    <property type="term" value="P:DNA recombination"/>
    <property type="evidence" value="ECO:0007669"/>
    <property type="project" value="UniProtKB-KW"/>
</dbReference>
<dbReference type="PANTHER" id="PTHR30349">
    <property type="entry name" value="PHAGE INTEGRASE-RELATED"/>
    <property type="match status" value="1"/>
</dbReference>
<dbReference type="CDD" id="cd00397">
    <property type="entry name" value="DNA_BRE_C"/>
    <property type="match status" value="1"/>
</dbReference>
<evidence type="ECO:0000259" key="5">
    <source>
        <dbReference type="PROSITE" id="PS51898"/>
    </source>
</evidence>
<dbReference type="InterPro" id="IPR002104">
    <property type="entry name" value="Integrase_catalytic"/>
</dbReference>
<dbReference type="InterPro" id="IPR011010">
    <property type="entry name" value="DNA_brk_join_enz"/>
</dbReference>
<evidence type="ECO:0000256" key="2">
    <source>
        <dbReference type="ARBA" id="ARBA00022908"/>
    </source>
</evidence>
<reference evidence="6" key="2">
    <citation type="submission" date="2023-02" db="EMBL/GenBank/DDBJ databases">
        <title>'Rhodoalgimonas zhirmunskyi' gen. nov., isolated from a red alga.</title>
        <authorList>
            <person name="Nedashkovskaya O.I."/>
            <person name="Otstavnykh N.Y."/>
            <person name="Bystritskaya E.P."/>
            <person name="Balabanova L.A."/>
            <person name="Isaeva M.P."/>
        </authorList>
    </citation>
    <scope>NUCLEOTIDE SEQUENCE</scope>
    <source>
        <strain evidence="6">KCTC 52189</strain>
    </source>
</reference>
<keyword evidence="7" id="KW-1185">Reference proteome</keyword>
<evidence type="ECO:0000313" key="6">
    <source>
        <dbReference type="EMBL" id="MDQ2092326.1"/>
    </source>
</evidence>
<feature type="domain" description="Tyr recombinase" evidence="5">
    <location>
        <begin position="183"/>
        <end position="393"/>
    </location>
</feature>
<proteinExistence type="inferred from homology"/>
<evidence type="ECO:0000313" key="7">
    <source>
        <dbReference type="Proteomes" id="UP001226762"/>
    </source>
</evidence>
<evidence type="ECO:0000256" key="1">
    <source>
        <dbReference type="ARBA" id="ARBA00008857"/>
    </source>
</evidence>
<keyword evidence="4" id="KW-0233">DNA recombination</keyword>